<gene>
    <name evidence="9" type="ORF">C834K_0225</name>
</gene>
<evidence type="ECO:0000256" key="5">
    <source>
        <dbReference type="ARBA" id="ARBA00022692"/>
    </source>
</evidence>
<name>A0A3B0PNQ2_9CHLA</name>
<evidence type="ECO:0000256" key="4">
    <source>
        <dbReference type="ARBA" id="ARBA00022475"/>
    </source>
</evidence>
<keyword evidence="3 8" id="KW-0813">Transport</keyword>
<feature type="transmembrane region" description="Helical" evidence="8">
    <location>
        <begin position="198"/>
        <end position="216"/>
    </location>
</feature>
<dbReference type="EMBL" id="LS992154">
    <property type="protein sequence ID" value="SYX08700.1"/>
    <property type="molecule type" value="Genomic_DNA"/>
</dbReference>
<protein>
    <submittedName>
        <fullName evidence="9">Na /alanine symporter,amino acid carrier protein,Sodium:alanine symporter family</fullName>
    </submittedName>
</protein>
<evidence type="ECO:0000256" key="7">
    <source>
        <dbReference type="ARBA" id="ARBA00023136"/>
    </source>
</evidence>
<evidence type="ECO:0000256" key="1">
    <source>
        <dbReference type="ARBA" id="ARBA00004651"/>
    </source>
</evidence>
<dbReference type="Proteomes" id="UP000258476">
    <property type="component" value="Chromosome"/>
</dbReference>
<proteinExistence type="inferred from homology"/>
<dbReference type="GO" id="GO:0005886">
    <property type="term" value="C:plasma membrane"/>
    <property type="evidence" value="ECO:0007669"/>
    <property type="project" value="UniProtKB-SubCell"/>
</dbReference>
<dbReference type="PANTHER" id="PTHR30330:SF3">
    <property type="entry name" value="TRANSCRIPTIONAL REGULATOR, LRP FAMILY"/>
    <property type="match status" value="1"/>
</dbReference>
<evidence type="ECO:0000256" key="3">
    <source>
        <dbReference type="ARBA" id="ARBA00022448"/>
    </source>
</evidence>
<keyword evidence="8" id="KW-0769">Symport</keyword>
<dbReference type="PANTHER" id="PTHR30330">
    <property type="entry name" value="AGSS FAMILY TRANSPORTER, SODIUM-ALANINE"/>
    <property type="match status" value="1"/>
</dbReference>
<dbReference type="KEGG" id="chla:C834K_0225"/>
<dbReference type="AlphaFoldDB" id="A0A3B0PNQ2"/>
<evidence type="ECO:0000313" key="9">
    <source>
        <dbReference type="EMBL" id="SYX08700.1"/>
    </source>
</evidence>
<feature type="transmembrane region" description="Helical" evidence="8">
    <location>
        <begin position="368"/>
        <end position="388"/>
    </location>
</feature>
<dbReference type="InterPro" id="IPR001463">
    <property type="entry name" value="Na/Ala_symport"/>
</dbReference>
<keyword evidence="7 8" id="KW-0472">Membrane</keyword>
<reference evidence="10" key="1">
    <citation type="submission" date="2017-11" db="EMBL/GenBank/DDBJ databases">
        <authorList>
            <person name="Seth-Smith MB H."/>
        </authorList>
    </citation>
    <scope>NUCLEOTIDE SEQUENCE [LARGE SCALE GENOMIC DNA]</scope>
</reference>
<comment type="subcellular location">
    <subcellularLocation>
        <location evidence="1 8">Cell membrane</location>
        <topology evidence="1 8">Multi-pass membrane protein</topology>
    </subcellularLocation>
</comment>
<comment type="similarity">
    <text evidence="2 8">Belongs to the alanine or glycine:cation symporter (AGCS) (TC 2.A.25) family.</text>
</comment>
<feature type="transmembrane region" description="Helical" evidence="8">
    <location>
        <begin position="319"/>
        <end position="340"/>
    </location>
</feature>
<accession>A0A3B0PNQ2</accession>
<keyword evidence="5 8" id="KW-0812">Transmembrane</keyword>
<dbReference type="GO" id="GO:0005283">
    <property type="term" value="F:amino acid:sodium symporter activity"/>
    <property type="evidence" value="ECO:0007669"/>
    <property type="project" value="InterPro"/>
</dbReference>
<feature type="transmembrane region" description="Helical" evidence="8">
    <location>
        <begin position="400"/>
        <end position="419"/>
    </location>
</feature>
<evidence type="ECO:0000256" key="8">
    <source>
        <dbReference type="RuleBase" id="RU363064"/>
    </source>
</evidence>
<keyword evidence="4 8" id="KW-1003">Cell membrane</keyword>
<dbReference type="Pfam" id="PF01235">
    <property type="entry name" value="Na_Ala_symp"/>
    <property type="match status" value="1"/>
</dbReference>
<organism evidence="9 10">
    <name type="scientific">Chlamydia poikilotherma</name>
    <dbReference type="NCBI Taxonomy" id="1967783"/>
    <lineage>
        <taxon>Bacteria</taxon>
        <taxon>Pseudomonadati</taxon>
        <taxon>Chlamydiota</taxon>
        <taxon>Chlamydiia</taxon>
        <taxon>Chlamydiales</taxon>
        <taxon>Chlamydiaceae</taxon>
        <taxon>Chlamydia/Chlamydophila group</taxon>
        <taxon>Chlamydia</taxon>
    </lineage>
</organism>
<feature type="transmembrane region" description="Helical" evidence="8">
    <location>
        <begin position="259"/>
        <end position="283"/>
    </location>
</feature>
<feature type="transmembrane region" description="Helical" evidence="8">
    <location>
        <begin position="425"/>
        <end position="445"/>
    </location>
</feature>
<feature type="transmembrane region" description="Helical" evidence="8">
    <location>
        <begin position="167"/>
        <end position="186"/>
    </location>
</feature>
<dbReference type="NCBIfam" id="TIGR00835">
    <property type="entry name" value="agcS"/>
    <property type="match status" value="1"/>
</dbReference>
<feature type="transmembrane region" description="Helical" evidence="8">
    <location>
        <begin position="30"/>
        <end position="48"/>
    </location>
</feature>
<feature type="transmembrane region" description="Helical" evidence="8">
    <location>
        <begin position="228"/>
        <end position="247"/>
    </location>
</feature>
<sequence length="466" mass="50990">MNNCLNILIIKKVFTMNTIFSLLVAFDDFFWSYVAFLMIIFLGLSFSWKSGFSQFTKFPQFCRLFYQYSQKSSNKKGKESERGVHPLKVFFASASGNIGIGNVVGIVTAACIGGPGALFWVWIAGIFGSIVKYSEVYLGIKFRKVDNDGVYQGGPMYFLDKAYGTKLIPIIVAVLLCIYGVEIYQFSVIADTISHCWSIPKLFTIFGLLSLILYAVQGGLQRIGKICVFVLPFFLTVYCALSLYILIKEFHQLPSLFSAVFSSAFTGHGAIGGFAGCTLATTIHQGISRAAYSGDIGIGFDSIIQSESSVKRPETQAQLSIIGLAIDNLICTLSLLMVLASGSWSLGLDNASQAVEHALGTYFPLVKILLPTFFFVTGYTTIISYFLVGKKCAKFLYGNVGSKIYTLYGAAILPAFCFLSQNTALLIMSVSGALLLCFNLLGVFLMRKEVEFPTSDKAIELPSSAE</sequence>
<keyword evidence="10" id="KW-1185">Reference proteome</keyword>
<evidence type="ECO:0000256" key="2">
    <source>
        <dbReference type="ARBA" id="ARBA00009261"/>
    </source>
</evidence>
<evidence type="ECO:0000313" key="10">
    <source>
        <dbReference type="Proteomes" id="UP000258476"/>
    </source>
</evidence>
<keyword evidence="6 8" id="KW-1133">Transmembrane helix</keyword>
<evidence type="ECO:0000256" key="6">
    <source>
        <dbReference type="ARBA" id="ARBA00022989"/>
    </source>
</evidence>
<dbReference type="PRINTS" id="PR00175">
    <property type="entry name" value="NAALASMPORT"/>
</dbReference>